<accession>A0A1P8TRN0</accession>
<evidence type="ECO:0000313" key="4">
    <source>
        <dbReference type="Proteomes" id="UP000187191"/>
    </source>
</evidence>
<evidence type="ECO:0000256" key="1">
    <source>
        <dbReference type="SAM" id="MobiDB-lite"/>
    </source>
</evidence>
<dbReference type="AlphaFoldDB" id="A0A1P8TRN0"/>
<evidence type="ECO:0000313" key="5">
    <source>
        <dbReference type="Proteomes" id="UP000596130"/>
    </source>
</evidence>
<sequence length="65" mass="7660">MLEWIEVEVIRHRNDGIHRVWPPHGPVVARFRHHEARSGRPLRHDAQRAALPHRARGRRRPTSAP</sequence>
<keyword evidence="4" id="KW-1185">Reference proteome</keyword>
<dbReference type="EMBL" id="CP065959">
    <property type="protein sequence ID" value="QQC87190.1"/>
    <property type="molecule type" value="Genomic_DNA"/>
</dbReference>
<evidence type="ECO:0000313" key="3">
    <source>
        <dbReference type="EMBL" id="QQC87190.1"/>
    </source>
</evidence>
<dbReference type="Proteomes" id="UP000187191">
    <property type="component" value="Chromosome"/>
</dbReference>
<name>A0A1P8TRN0_9ACTN</name>
<feature type="region of interest" description="Disordered" evidence="1">
    <location>
        <begin position="34"/>
        <end position="65"/>
    </location>
</feature>
<evidence type="ECO:0000313" key="2">
    <source>
        <dbReference type="EMBL" id="APY90290.1"/>
    </source>
</evidence>
<reference evidence="2 4" key="1">
    <citation type="submission" date="2016-05" db="EMBL/GenBank/DDBJ databases">
        <authorList>
            <person name="Gu J."/>
        </authorList>
    </citation>
    <scope>NUCLEOTIDE SEQUENCE [LARGE SCALE GENOMIC DNA]</scope>
    <source>
        <strain evidence="2 4">ACCC40021</strain>
    </source>
</reference>
<dbReference type="EMBL" id="CP015588">
    <property type="protein sequence ID" value="APY90290.1"/>
    <property type="molecule type" value="Genomic_DNA"/>
</dbReference>
<dbReference type="KEGG" id="ssia:A7J05_35685"/>
<feature type="compositionally biased region" description="Basic and acidic residues" evidence="1">
    <location>
        <begin position="36"/>
        <end position="47"/>
    </location>
</feature>
<reference evidence="3 5" key="2">
    <citation type="submission" date="2020-12" db="EMBL/GenBank/DDBJ databases">
        <title>Identification and biosynthesis of polyene macrolides produced by Streptomyces alfalfae Men-myco-93-63.</title>
        <authorList>
            <person name="Liu D."/>
            <person name="Li Y."/>
            <person name="Liu L."/>
            <person name="Han X."/>
            <person name="Shen F."/>
        </authorList>
    </citation>
    <scope>NUCLEOTIDE SEQUENCE [LARGE SCALE GENOMIC DNA]</scope>
    <source>
        <strain evidence="3 5">Men-myco-93-63</strain>
    </source>
</reference>
<proteinExistence type="predicted"/>
<dbReference type="Proteomes" id="UP000596130">
    <property type="component" value="Chromosome"/>
</dbReference>
<gene>
    <name evidence="2" type="ORF">A7J05_35685</name>
    <name evidence="3" type="ORF">I8755_01200</name>
</gene>
<feature type="compositionally biased region" description="Basic residues" evidence="1">
    <location>
        <begin position="51"/>
        <end position="65"/>
    </location>
</feature>
<organism evidence="3 5">
    <name type="scientific">Streptomyces alfalfae</name>
    <dbReference type="NCBI Taxonomy" id="1642299"/>
    <lineage>
        <taxon>Bacteria</taxon>
        <taxon>Bacillati</taxon>
        <taxon>Actinomycetota</taxon>
        <taxon>Actinomycetes</taxon>
        <taxon>Kitasatosporales</taxon>
        <taxon>Streptomycetaceae</taxon>
        <taxon>Streptomyces</taxon>
    </lineage>
</organism>
<protein>
    <submittedName>
        <fullName evidence="3">Uncharacterized protein</fullName>
    </submittedName>
</protein>